<protein>
    <submittedName>
        <fullName evidence="3">Uncharacterized protein</fullName>
    </submittedName>
</protein>
<gene>
    <name evidence="2" type="ORF">EMEDMD4_1330005</name>
    <name evidence="3" type="ORF">EMEDMD4_790345</name>
</gene>
<evidence type="ECO:0000313" key="2">
    <source>
        <dbReference type="EMBL" id="VTZ60127.1"/>
    </source>
</evidence>
<feature type="compositionally biased region" description="Basic and acidic residues" evidence="1">
    <location>
        <begin position="13"/>
        <end position="22"/>
    </location>
</feature>
<feature type="region of interest" description="Disordered" evidence="1">
    <location>
        <begin position="1"/>
        <end position="22"/>
    </location>
</feature>
<dbReference type="EMBL" id="CABFNB010000039">
    <property type="protein sequence ID" value="VTZ60127.1"/>
    <property type="molecule type" value="Genomic_DNA"/>
</dbReference>
<reference evidence="3" key="1">
    <citation type="submission" date="2019-06" db="EMBL/GenBank/DDBJ databases">
        <authorList>
            <person name="Le Quere A."/>
            <person name="Colella S."/>
        </authorList>
    </citation>
    <scope>NUCLEOTIDE SEQUENCE</scope>
    <source>
        <strain evidence="3">EmedicaeMD41</strain>
    </source>
</reference>
<accession>A0A508X631</accession>
<sequence length="62" mass="6871">MQIATACASPVKTPKDRRVKAPEVQKVAAADIERLSRSLCRAREAYFDPRSLAIVTQVEQLS</sequence>
<dbReference type="Proteomes" id="UP000507954">
    <property type="component" value="Unassembled WGS sequence"/>
</dbReference>
<proteinExistence type="predicted"/>
<organism evidence="3">
    <name type="scientific">Sinorhizobium medicae</name>
    <dbReference type="NCBI Taxonomy" id="110321"/>
    <lineage>
        <taxon>Bacteria</taxon>
        <taxon>Pseudomonadati</taxon>
        <taxon>Pseudomonadota</taxon>
        <taxon>Alphaproteobacteria</taxon>
        <taxon>Hyphomicrobiales</taxon>
        <taxon>Rhizobiaceae</taxon>
        <taxon>Sinorhizobium/Ensifer group</taxon>
        <taxon>Sinorhizobium</taxon>
    </lineage>
</organism>
<evidence type="ECO:0000256" key="1">
    <source>
        <dbReference type="SAM" id="MobiDB-lite"/>
    </source>
</evidence>
<dbReference type="EMBL" id="CABFNB010000149">
    <property type="protein sequence ID" value="VTZ65321.1"/>
    <property type="molecule type" value="Genomic_DNA"/>
</dbReference>
<evidence type="ECO:0000313" key="3">
    <source>
        <dbReference type="EMBL" id="VTZ65321.1"/>
    </source>
</evidence>
<dbReference type="AlphaFoldDB" id="A0A508X631"/>
<name>A0A508X631_9HYPH</name>